<accession>A0ABY2RJD9</accession>
<dbReference type="Proteomes" id="UP000305109">
    <property type="component" value="Unassembled WGS sequence"/>
</dbReference>
<keyword evidence="1" id="KW-0805">Transcription regulation</keyword>
<organism evidence="4 5">
    <name type="scientific">Rhodococcus oryzae</name>
    <dbReference type="NCBI Taxonomy" id="2571143"/>
    <lineage>
        <taxon>Bacteria</taxon>
        <taxon>Bacillati</taxon>
        <taxon>Actinomycetota</taxon>
        <taxon>Actinomycetes</taxon>
        <taxon>Mycobacteriales</taxon>
        <taxon>Nocardiaceae</taxon>
        <taxon>Rhodococcus</taxon>
    </lineage>
</organism>
<dbReference type="Pfam" id="PF13490">
    <property type="entry name" value="zf-HC2"/>
    <property type="match status" value="1"/>
</dbReference>
<sequence length="134" mass="14639">MTQARKPRRFSSTEHLASEAIAAYVDGELQMNAYLRAAQHLSMCPECAAEVDAQHHARGALRQASEISMPSSLLGVLSQIPMCNPLPDADATAQGRGRRFAERSGFRRSDGKAGAVLAAMVTSYSFASSWRRRR</sequence>
<evidence type="ECO:0000256" key="1">
    <source>
        <dbReference type="ARBA" id="ARBA00023015"/>
    </source>
</evidence>
<evidence type="ECO:0000313" key="4">
    <source>
        <dbReference type="EMBL" id="TJZ77243.1"/>
    </source>
</evidence>
<keyword evidence="2" id="KW-0804">Transcription</keyword>
<evidence type="ECO:0000256" key="2">
    <source>
        <dbReference type="ARBA" id="ARBA00023163"/>
    </source>
</evidence>
<keyword evidence="5" id="KW-1185">Reference proteome</keyword>
<gene>
    <name evidence="4" type="ORF">FCG67_15130</name>
</gene>
<feature type="domain" description="Putative zinc-finger" evidence="3">
    <location>
        <begin position="18"/>
        <end position="48"/>
    </location>
</feature>
<dbReference type="InterPro" id="IPR041916">
    <property type="entry name" value="Anti_sigma_zinc_sf"/>
</dbReference>
<evidence type="ECO:0000313" key="5">
    <source>
        <dbReference type="Proteomes" id="UP000305109"/>
    </source>
</evidence>
<proteinExistence type="predicted"/>
<reference evidence="4 5" key="1">
    <citation type="submission" date="2019-04" db="EMBL/GenBank/DDBJ databases">
        <title>Rhodococcus oryzae sp. nov., a novel actinomycete isolated from rhizosphere soil of rice (Oryza sativa L.).</title>
        <authorList>
            <person name="Li C."/>
        </authorList>
    </citation>
    <scope>NUCLEOTIDE SEQUENCE [LARGE SCALE GENOMIC DNA]</scope>
    <source>
        <strain evidence="4 5">NEAU-CX67</strain>
    </source>
</reference>
<dbReference type="Gene3D" id="1.10.10.1320">
    <property type="entry name" value="Anti-sigma factor, zinc-finger domain"/>
    <property type="match status" value="1"/>
</dbReference>
<dbReference type="InterPro" id="IPR027383">
    <property type="entry name" value="Znf_put"/>
</dbReference>
<dbReference type="RefSeq" id="WP_136910623.1">
    <property type="nucleotide sequence ID" value="NZ_SUMD01000006.1"/>
</dbReference>
<protein>
    <submittedName>
        <fullName evidence="4">RNA polymerase subunit sigma-70</fullName>
    </submittedName>
</protein>
<comment type="caution">
    <text evidence="4">The sequence shown here is derived from an EMBL/GenBank/DDBJ whole genome shotgun (WGS) entry which is preliminary data.</text>
</comment>
<dbReference type="EMBL" id="SUMD01000006">
    <property type="protein sequence ID" value="TJZ77243.1"/>
    <property type="molecule type" value="Genomic_DNA"/>
</dbReference>
<name>A0ABY2RJD9_9NOCA</name>
<evidence type="ECO:0000259" key="3">
    <source>
        <dbReference type="Pfam" id="PF13490"/>
    </source>
</evidence>